<dbReference type="NCBIfam" id="TIGR01097">
    <property type="entry name" value="PhnE"/>
    <property type="match status" value="1"/>
</dbReference>
<comment type="similarity">
    <text evidence="7">Belongs to the binding-protein-dependent transport system permease family.</text>
</comment>
<dbReference type="CDD" id="cd06261">
    <property type="entry name" value="TM_PBP2"/>
    <property type="match status" value="1"/>
</dbReference>
<organism evidence="9 10">
    <name type="scientific">Alkalibacterium iburiense</name>
    <dbReference type="NCBI Taxonomy" id="290589"/>
    <lineage>
        <taxon>Bacteria</taxon>
        <taxon>Bacillati</taxon>
        <taxon>Bacillota</taxon>
        <taxon>Bacilli</taxon>
        <taxon>Lactobacillales</taxon>
        <taxon>Carnobacteriaceae</taxon>
        <taxon>Alkalibacterium</taxon>
    </lineage>
</organism>
<gene>
    <name evidence="9" type="primary">phnE_2</name>
    <name evidence="9" type="ORF">GCM10008932_21620</name>
</gene>
<evidence type="ECO:0000256" key="3">
    <source>
        <dbReference type="ARBA" id="ARBA00022475"/>
    </source>
</evidence>
<accession>A0ABN0XPV9</accession>
<sequence length="264" mass="29297">MTNKKTPSNDKISIVSRKFVIRTVITIAVVILLYIASLFATDADPANLIRGFAILWDMIFTDFLPPDWSYFSTSFEYLVETWNIALLSTTFAAIVALPLTFLASNNINKNPRLYRVVRNALNFLRTIPDLILAILVVAFLGMGSVSGIIALTIFTSGILAKMLSETTEGINQGPLDAITASGGNLLQVIHYGVMPQILPYYASYTLYVLEMNVKASVVLGFIGAGGIGQLLNRNMSFFRYDRLMMILIVLFVTISIIDFVSNRW</sequence>
<reference evidence="9 10" key="1">
    <citation type="journal article" date="2019" name="Int. J. Syst. Evol. Microbiol.">
        <title>The Global Catalogue of Microorganisms (GCM) 10K type strain sequencing project: providing services to taxonomists for standard genome sequencing and annotation.</title>
        <authorList>
            <consortium name="The Broad Institute Genomics Platform"/>
            <consortium name="The Broad Institute Genome Sequencing Center for Infectious Disease"/>
            <person name="Wu L."/>
            <person name="Ma J."/>
        </authorList>
    </citation>
    <scope>NUCLEOTIDE SEQUENCE [LARGE SCALE GENOMIC DNA]</scope>
    <source>
        <strain evidence="9 10">JCM 12662</strain>
    </source>
</reference>
<dbReference type="Pfam" id="PF00528">
    <property type="entry name" value="BPD_transp_1"/>
    <property type="match status" value="1"/>
</dbReference>
<evidence type="ECO:0000256" key="1">
    <source>
        <dbReference type="ARBA" id="ARBA00004651"/>
    </source>
</evidence>
<keyword evidence="2 7" id="KW-0813">Transport</keyword>
<dbReference type="Proteomes" id="UP001501166">
    <property type="component" value="Unassembled WGS sequence"/>
</dbReference>
<keyword evidence="4 7" id="KW-0812">Transmembrane</keyword>
<keyword evidence="10" id="KW-1185">Reference proteome</keyword>
<dbReference type="PANTHER" id="PTHR30043">
    <property type="entry name" value="PHOSPHONATES TRANSPORT SYSTEM PERMEASE PROTEIN"/>
    <property type="match status" value="1"/>
</dbReference>
<evidence type="ECO:0000313" key="10">
    <source>
        <dbReference type="Proteomes" id="UP001501166"/>
    </source>
</evidence>
<keyword evidence="3" id="KW-1003">Cell membrane</keyword>
<keyword evidence="5 7" id="KW-1133">Transmembrane helix</keyword>
<feature type="domain" description="ABC transmembrane type-1" evidence="8">
    <location>
        <begin position="78"/>
        <end position="261"/>
    </location>
</feature>
<comment type="subcellular location">
    <subcellularLocation>
        <location evidence="1 7">Cell membrane</location>
        <topology evidence="1 7">Multi-pass membrane protein</topology>
    </subcellularLocation>
</comment>
<keyword evidence="6 7" id="KW-0472">Membrane</keyword>
<evidence type="ECO:0000256" key="2">
    <source>
        <dbReference type="ARBA" id="ARBA00022448"/>
    </source>
</evidence>
<feature type="transmembrane region" description="Helical" evidence="7">
    <location>
        <begin position="20"/>
        <end position="40"/>
    </location>
</feature>
<dbReference type="RefSeq" id="WP_343756548.1">
    <property type="nucleotide sequence ID" value="NZ_BAAACW010000141.1"/>
</dbReference>
<protein>
    <submittedName>
        <fullName evidence="9">Phosphonate ABC transporter, permease protein PhnE</fullName>
    </submittedName>
</protein>
<dbReference type="PROSITE" id="PS50928">
    <property type="entry name" value="ABC_TM1"/>
    <property type="match status" value="1"/>
</dbReference>
<evidence type="ECO:0000313" key="9">
    <source>
        <dbReference type="EMBL" id="GAA0369674.1"/>
    </source>
</evidence>
<evidence type="ECO:0000259" key="8">
    <source>
        <dbReference type="PROSITE" id="PS50928"/>
    </source>
</evidence>
<dbReference type="PANTHER" id="PTHR30043:SF1">
    <property type="entry name" value="ABC TRANSPORT SYSTEM PERMEASE PROTEIN P69"/>
    <property type="match status" value="1"/>
</dbReference>
<evidence type="ECO:0000256" key="4">
    <source>
        <dbReference type="ARBA" id="ARBA00022692"/>
    </source>
</evidence>
<feature type="transmembrane region" description="Helical" evidence="7">
    <location>
        <begin position="243"/>
        <end position="261"/>
    </location>
</feature>
<proteinExistence type="inferred from homology"/>
<evidence type="ECO:0000256" key="5">
    <source>
        <dbReference type="ARBA" id="ARBA00022989"/>
    </source>
</evidence>
<feature type="transmembrane region" description="Helical" evidence="7">
    <location>
        <begin position="82"/>
        <end position="103"/>
    </location>
</feature>
<feature type="transmembrane region" description="Helical" evidence="7">
    <location>
        <begin position="130"/>
        <end position="154"/>
    </location>
</feature>
<name>A0ABN0XPV9_9LACT</name>
<comment type="caution">
    <text evidence="9">The sequence shown here is derived from an EMBL/GenBank/DDBJ whole genome shotgun (WGS) entry which is preliminary data.</text>
</comment>
<dbReference type="InterPro" id="IPR005769">
    <property type="entry name" value="PhnE/PtxC"/>
</dbReference>
<feature type="transmembrane region" description="Helical" evidence="7">
    <location>
        <begin position="213"/>
        <end position="231"/>
    </location>
</feature>
<dbReference type="Gene3D" id="1.10.3720.10">
    <property type="entry name" value="MetI-like"/>
    <property type="match status" value="1"/>
</dbReference>
<dbReference type="SUPFAM" id="SSF161098">
    <property type="entry name" value="MetI-like"/>
    <property type="match status" value="1"/>
</dbReference>
<dbReference type="EMBL" id="BAAACW010000141">
    <property type="protein sequence ID" value="GAA0369674.1"/>
    <property type="molecule type" value="Genomic_DNA"/>
</dbReference>
<dbReference type="InterPro" id="IPR000515">
    <property type="entry name" value="MetI-like"/>
</dbReference>
<evidence type="ECO:0000256" key="7">
    <source>
        <dbReference type="RuleBase" id="RU363032"/>
    </source>
</evidence>
<dbReference type="InterPro" id="IPR035906">
    <property type="entry name" value="MetI-like_sf"/>
</dbReference>
<evidence type="ECO:0000256" key="6">
    <source>
        <dbReference type="ARBA" id="ARBA00023136"/>
    </source>
</evidence>